<comment type="caution">
    <text evidence="2">The sequence shown here is derived from an EMBL/GenBank/DDBJ whole genome shotgun (WGS) entry which is preliminary data.</text>
</comment>
<dbReference type="Proteomes" id="UP001283341">
    <property type="component" value="Unassembled WGS sequence"/>
</dbReference>
<accession>A0AAE0IH20</accession>
<keyword evidence="3" id="KW-1185">Reference proteome</keyword>
<dbReference type="AlphaFoldDB" id="A0AAE0IH20"/>
<name>A0AAE0IH20_9PEZI</name>
<reference evidence="2" key="1">
    <citation type="journal article" date="2023" name="Mol. Phylogenet. Evol.">
        <title>Genome-scale phylogeny and comparative genomics of the fungal order Sordariales.</title>
        <authorList>
            <person name="Hensen N."/>
            <person name="Bonometti L."/>
            <person name="Westerberg I."/>
            <person name="Brannstrom I.O."/>
            <person name="Guillou S."/>
            <person name="Cros-Aarteil S."/>
            <person name="Calhoun S."/>
            <person name="Haridas S."/>
            <person name="Kuo A."/>
            <person name="Mondo S."/>
            <person name="Pangilinan J."/>
            <person name="Riley R."/>
            <person name="LaButti K."/>
            <person name="Andreopoulos B."/>
            <person name="Lipzen A."/>
            <person name="Chen C."/>
            <person name="Yan M."/>
            <person name="Daum C."/>
            <person name="Ng V."/>
            <person name="Clum A."/>
            <person name="Steindorff A."/>
            <person name="Ohm R.A."/>
            <person name="Martin F."/>
            <person name="Silar P."/>
            <person name="Natvig D.O."/>
            <person name="Lalanne C."/>
            <person name="Gautier V."/>
            <person name="Ament-Velasquez S.L."/>
            <person name="Kruys A."/>
            <person name="Hutchinson M.I."/>
            <person name="Powell A.J."/>
            <person name="Barry K."/>
            <person name="Miller A.N."/>
            <person name="Grigoriev I.V."/>
            <person name="Debuchy R."/>
            <person name="Gladieux P."/>
            <person name="Hiltunen Thoren M."/>
            <person name="Johannesson H."/>
        </authorList>
    </citation>
    <scope>NUCLEOTIDE SEQUENCE</scope>
    <source>
        <strain evidence="2">CBS 118394</strain>
    </source>
</reference>
<evidence type="ECO:0000256" key="1">
    <source>
        <dbReference type="SAM" id="MobiDB-lite"/>
    </source>
</evidence>
<sequence>MEVSSSDSFQEDWSLSSSASSFPSPISSASTHDTTASACHIRNFNKVVDALKSAANRASSTPGLSRYTSVRVMLLQWEFDDLGVKNEVQQLSEVFRLNFGFSVDSWQIPSAKPVLKLTQTISNWVEDFDGKNNLFVLYMPVTERLTKGGRSCGARAYRRRRPIRDTNHEQFAEIKWSACEDILHEAVSDTLFLLDCCYSAGSASRPLRGFSETIAASGFDSIAPPPGPHSFTHTLTTVLRRWASESTAFSIVKLHTEILVSLKEMPPRQIAGGRHGTFEWRRTPVHYIRSSDSCPPSIVLFPLPGASTIPGVVTLRHRETENRDQGAPLLPRVILSITLTDDLQRDDGDACHRWLASFPLPTTDVTVEAVYRGFSTVVLVSLSVAAWDLLPQIPGCNFVCFATSKNLVATFNHVQPLDPGVDIENTIVQSYAESMNIRRQLEDVLHETRALQMVLTANSSKTHLFHFLMEQMSRLTGVNRHHIFTSSSCHLRLTESPSDYTTASTSLPRQDEEVLYTPGDLLKMMDVNHLAVAHDAHTVLRKGLSMAPEDIDRAAPVITSPQVTDLINSQGSKTVVIEGHLDLTRFGRVTPLSYVCAVLSQALRDPARGPTTSTRWRSGGLRDGAMARSPAVVLEYFCGLHLHEDDYLRGPQGLIRCLTTQLILSLVAGGWVSDSGPLHLPHLASSHQERMLVEELTLDSVCRLFVELTRLVPHGIPIYCIVDSLSAYEYEEMWVKDYTTVLKTFQQATNRPSPRWESGHESFKLILTSPTTFRSLDSILVIAPEHWVSLREYDRKIGEWRAST</sequence>
<organism evidence="2 3">
    <name type="scientific">Apodospora peruviana</name>
    <dbReference type="NCBI Taxonomy" id="516989"/>
    <lineage>
        <taxon>Eukaryota</taxon>
        <taxon>Fungi</taxon>
        <taxon>Dikarya</taxon>
        <taxon>Ascomycota</taxon>
        <taxon>Pezizomycotina</taxon>
        <taxon>Sordariomycetes</taxon>
        <taxon>Sordariomycetidae</taxon>
        <taxon>Sordariales</taxon>
        <taxon>Lasiosphaeriaceae</taxon>
        <taxon>Apodospora</taxon>
    </lineage>
</organism>
<reference evidence="2" key="2">
    <citation type="submission" date="2023-06" db="EMBL/GenBank/DDBJ databases">
        <authorList>
            <consortium name="Lawrence Berkeley National Laboratory"/>
            <person name="Haridas S."/>
            <person name="Hensen N."/>
            <person name="Bonometti L."/>
            <person name="Westerberg I."/>
            <person name="Brannstrom I.O."/>
            <person name="Guillou S."/>
            <person name="Cros-Aarteil S."/>
            <person name="Calhoun S."/>
            <person name="Kuo A."/>
            <person name="Mondo S."/>
            <person name="Pangilinan J."/>
            <person name="Riley R."/>
            <person name="Labutti K."/>
            <person name="Andreopoulos B."/>
            <person name="Lipzen A."/>
            <person name="Chen C."/>
            <person name="Yanf M."/>
            <person name="Daum C."/>
            <person name="Ng V."/>
            <person name="Clum A."/>
            <person name="Steindorff A."/>
            <person name="Ohm R."/>
            <person name="Martin F."/>
            <person name="Silar P."/>
            <person name="Natvig D."/>
            <person name="Lalanne C."/>
            <person name="Gautier V."/>
            <person name="Ament-Velasquez S.L."/>
            <person name="Kruys A."/>
            <person name="Hutchinson M.I."/>
            <person name="Powell A.J."/>
            <person name="Barry K."/>
            <person name="Miller A.N."/>
            <person name="Grigoriev I.V."/>
            <person name="Debuchy R."/>
            <person name="Gladieux P."/>
            <person name="Thoren M.H."/>
            <person name="Johannesson H."/>
        </authorList>
    </citation>
    <scope>NUCLEOTIDE SEQUENCE</scope>
    <source>
        <strain evidence="2">CBS 118394</strain>
    </source>
</reference>
<dbReference type="PANTHER" id="PTHR40619:SF3">
    <property type="entry name" value="FUNGAL STAND N-TERMINAL GOODBYE DOMAIN-CONTAINING PROTEIN"/>
    <property type="match status" value="1"/>
</dbReference>
<dbReference type="EMBL" id="JAUEDM010000002">
    <property type="protein sequence ID" value="KAK3324926.1"/>
    <property type="molecule type" value="Genomic_DNA"/>
</dbReference>
<evidence type="ECO:0000313" key="2">
    <source>
        <dbReference type="EMBL" id="KAK3324926.1"/>
    </source>
</evidence>
<feature type="compositionally biased region" description="Polar residues" evidence="1">
    <location>
        <begin position="1"/>
        <end position="13"/>
    </location>
</feature>
<feature type="compositionally biased region" description="Low complexity" evidence="1">
    <location>
        <begin position="14"/>
        <end position="26"/>
    </location>
</feature>
<gene>
    <name evidence="2" type="ORF">B0H66DRAFT_528977</name>
</gene>
<proteinExistence type="predicted"/>
<evidence type="ECO:0000313" key="3">
    <source>
        <dbReference type="Proteomes" id="UP001283341"/>
    </source>
</evidence>
<dbReference type="PANTHER" id="PTHR40619">
    <property type="entry name" value="FUNGAL STAND N-TERMINAL GOODBYE DOMAIN-CONTAINING PROTEIN"/>
    <property type="match status" value="1"/>
</dbReference>
<protein>
    <submittedName>
        <fullName evidence="2">Uncharacterized protein</fullName>
    </submittedName>
</protein>
<feature type="region of interest" description="Disordered" evidence="1">
    <location>
        <begin position="1"/>
        <end position="26"/>
    </location>
</feature>